<dbReference type="InterPro" id="IPR043504">
    <property type="entry name" value="Peptidase_S1_PA_chymotrypsin"/>
</dbReference>
<name>A0A7I7XEV5_9MYCO</name>
<feature type="signal peptide" evidence="1">
    <location>
        <begin position="1"/>
        <end position="24"/>
    </location>
</feature>
<proteinExistence type="predicted"/>
<evidence type="ECO:0000313" key="2">
    <source>
        <dbReference type="EMBL" id="BBZ27720.1"/>
    </source>
</evidence>
<dbReference type="AlphaFoldDB" id="A0A7I7XEV5"/>
<dbReference type="KEGG" id="mmag:MMAD_20150"/>
<keyword evidence="3" id="KW-1185">Reference proteome</keyword>
<gene>
    <name evidence="2" type="ORF">MMAD_20150</name>
</gene>
<sequence>MWRRRLVGAAMVALQLWQAPAASASPPLSSVDALGPGVGVLTLDAGLADADTCTAGFLVRGKGGRSGILMADHCDKGGPVTIKLAGTDYTRIGSFDGALRRGDIGFVALAPGVPVSGAIAGVGPVSGATDRIAMGDVLCKVGLPTGLQCGPVTGITPDTVTFAATTQCGDSGGPVYTVRPDGSLAAVGILSAQTMGEGTIAPPCGTPFTFAIAQRLQPWLRATAMSVVTT</sequence>
<evidence type="ECO:0000313" key="3">
    <source>
        <dbReference type="Proteomes" id="UP000466517"/>
    </source>
</evidence>
<dbReference type="EMBL" id="AP022610">
    <property type="protein sequence ID" value="BBZ27720.1"/>
    <property type="molecule type" value="Genomic_DNA"/>
</dbReference>
<evidence type="ECO:0000256" key="1">
    <source>
        <dbReference type="SAM" id="SignalP"/>
    </source>
</evidence>
<accession>A0A7I7XEV5</accession>
<dbReference type="Proteomes" id="UP000466517">
    <property type="component" value="Chromosome"/>
</dbReference>
<dbReference type="RefSeq" id="WP_163736001.1">
    <property type="nucleotide sequence ID" value="NZ_AP022610.1"/>
</dbReference>
<dbReference type="InterPro" id="IPR009003">
    <property type="entry name" value="Peptidase_S1_PA"/>
</dbReference>
<organism evidence="2 3">
    <name type="scientific">Mycolicibacterium madagascariense</name>
    <dbReference type="NCBI Taxonomy" id="212765"/>
    <lineage>
        <taxon>Bacteria</taxon>
        <taxon>Bacillati</taxon>
        <taxon>Actinomycetota</taxon>
        <taxon>Actinomycetes</taxon>
        <taxon>Mycobacteriales</taxon>
        <taxon>Mycobacteriaceae</taxon>
        <taxon>Mycolicibacterium</taxon>
    </lineage>
</organism>
<reference evidence="2 3" key="1">
    <citation type="journal article" date="2019" name="Emerg. Microbes Infect.">
        <title>Comprehensive subspecies identification of 175 nontuberculous mycobacteria species based on 7547 genomic profiles.</title>
        <authorList>
            <person name="Matsumoto Y."/>
            <person name="Kinjo T."/>
            <person name="Motooka D."/>
            <person name="Nabeya D."/>
            <person name="Jung N."/>
            <person name="Uechi K."/>
            <person name="Horii T."/>
            <person name="Iida T."/>
            <person name="Fujita J."/>
            <person name="Nakamura S."/>
        </authorList>
    </citation>
    <scope>NUCLEOTIDE SEQUENCE [LARGE SCALE GENOMIC DNA]</scope>
    <source>
        <strain evidence="2 3">JCM 13574</strain>
    </source>
</reference>
<dbReference type="SUPFAM" id="SSF50494">
    <property type="entry name" value="Trypsin-like serine proteases"/>
    <property type="match status" value="1"/>
</dbReference>
<feature type="chain" id="PRO_5029724987" description="Trypsin" evidence="1">
    <location>
        <begin position="25"/>
        <end position="230"/>
    </location>
</feature>
<evidence type="ECO:0008006" key="4">
    <source>
        <dbReference type="Google" id="ProtNLM"/>
    </source>
</evidence>
<protein>
    <recommendedName>
        <fullName evidence="4">Trypsin</fullName>
    </recommendedName>
</protein>
<keyword evidence="1" id="KW-0732">Signal</keyword>
<dbReference type="Gene3D" id="2.40.10.10">
    <property type="entry name" value="Trypsin-like serine proteases"/>
    <property type="match status" value="2"/>
</dbReference>